<evidence type="ECO:0000313" key="1">
    <source>
        <dbReference type="EMBL" id="VDC93268.1"/>
    </source>
</evidence>
<sequence length="110" mass="11989">MLLSMAMMVTTPPSCIRPPPDPPPSSCLNNHQTLQTLLSSRCYSPHTAPPLTMFLSGPDFTTPSPFPLYFLSSLLRLFLVLETPELLSSREASPDLVVLTSSIICIASQI</sequence>
<dbReference type="AlphaFoldDB" id="A0A3P6BB49"/>
<organism evidence="1">
    <name type="scientific">Brassica oleracea</name>
    <name type="common">Wild cabbage</name>
    <dbReference type="NCBI Taxonomy" id="3712"/>
    <lineage>
        <taxon>Eukaryota</taxon>
        <taxon>Viridiplantae</taxon>
        <taxon>Streptophyta</taxon>
        <taxon>Embryophyta</taxon>
        <taxon>Tracheophyta</taxon>
        <taxon>Spermatophyta</taxon>
        <taxon>Magnoliopsida</taxon>
        <taxon>eudicotyledons</taxon>
        <taxon>Gunneridae</taxon>
        <taxon>Pentapetalae</taxon>
        <taxon>rosids</taxon>
        <taxon>malvids</taxon>
        <taxon>Brassicales</taxon>
        <taxon>Brassicaceae</taxon>
        <taxon>Brassiceae</taxon>
        <taxon>Brassica</taxon>
    </lineage>
</organism>
<gene>
    <name evidence="1" type="ORF">BOLC3T16751H</name>
</gene>
<dbReference type="EMBL" id="LR031872">
    <property type="protein sequence ID" value="VDC93268.1"/>
    <property type="molecule type" value="Genomic_DNA"/>
</dbReference>
<accession>A0A3P6BB49</accession>
<reference evidence="1" key="1">
    <citation type="submission" date="2018-11" db="EMBL/GenBank/DDBJ databases">
        <authorList>
            <consortium name="Genoscope - CEA"/>
            <person name="William W."/>
        </authorList>
    </citation>
    <scope>NUCLEOTIDE SEQUENCE</scope>
</reference>
<proteinExistence type="predicted"/>
<name>A0A3P6BB49_BRAOL</name>
<protein>
    <submittedName>
        <fullName evidence="1">Uncharacterized protein</fullName>
    </submittedName>
</protein>